<accession>A0A6J5PEM4</accession>
<sequence>MPTFRQYMEMPDTERESAFKTWCKTHKRKPTEDGVGDDFLDDYCNDSETEQVVQNT</sequence>
<protein>
    <submittedName>
        <fullName evidence="1">Uncharacterized protein</fullName>
    </submittedName>
</protein>
<proteinExistence type="predicted"/>
<dbReference type="EMBL" id="LR796788">
    <property type="protein sequence ID" value="CAB4166084.1"/>
    <property type="molecule type" value="Genomic_DNA"/>
</dbReference>
<organism evidence="1">
    <name type="scientific">uncultured Caudovirales phage</name>
    <dbReference type="NCBI Taxonomy" id="2100421"/>
    <lineage>
        <taxon>Viruses</taxon>
        <taxon>Duplodnaviria</taxon>
        <taxon>Heunggongvirae</taxon>
        <taxon>Uroviricota</taxon>
        <taxon>Caudoviricetes</taxon>
        <taxon>Peduoviridae</taxon>
        <taxon>Maltschvirus</taxon>
        <taxon>Maltschvirus maltsch</taxon>
    </lineage>
</organism>
<reference evidence="1" key="1">
    <citation type="submission" date="2020-04" db="EMBL/GenBank/DDBJ databases">
        <authorList>
            <person name="Chiriac C."/>
            <person name="Salcher M."/>
            <person name="Ghai R."/>
            <person name="Kavagutti S V."/>
        </authorList>
    </citation>
    <scope>NUCLEOTIDE SEQUENCE</scope>
</reference>
<gene>
    <name evidence="1" type="ORF">UFOVP849_14</name>
</gene>
<evidence type="ECO:0000313" key="1">
    <source>
        <dbReference type="EMBL" id="CAB4166084.1"/>
    </source>
</evidence>
<name>A0A6J5PEM4_9CAUD</name>